<feature type="disulfide bond" evidence="13">
    <location>
        <begin position="68"/>
        <end position="82"/>
    </location>
</feature>
<feature type="domain" description="Chitin-binding type-1" evidence="16">
    <location>
        <begin position="40"/>
        <end position="99"/>
    </location>
</feature>
<dbReference type="GO" id="GO:0005576">
    <property type="term" value="C:extracellular region"/>
    <property type="evidence" value="ECO:0007669"/>
    <property type="project" value="UniProtKB-SubCell"/>
</dbReference>
<evidence type="ECO:0000256" key="1">
    <source>
        <dbReference type="ARBA" id="ARBA00000822"/>
    </source>
</evidence>
<evidence type="ECO:0000313" key="18">
    <source>
        <dbReference type="EMBL" id="GAO20015.1"/>
    </source>
</evidence>
<dbReference type="InterPro" id="IPR001223">
    <property type="entry name" value="Glyco_hydro18_cat"/>
</dbReference>
<evidence type="ECO:0000256" key="11">
    <source>
        <dbReference type="ARBA" id="ARBA00023295"/>
    </source>
</evidence>
<evidence type="ECO:0000256" key="12">
    <source>
        <dbReference type="ARBA" id="ARBA00023326"/>
    </source>
</evidence>
<sequence>MSKAPDDEIPLLPVAGQECSAIKKCATGCCSKFGFCGTSKDHCGDGCLSTCDFKLGCDADRPCADETCCSKFGFCGFGKDFCSPENCVAGCHAKAQCDPGSFGADYVELKKCPLNVCCSKWGYCGATAEFCGEKKVDRPSCAARSDAPVNRVVGYYEGWAARRSCHAFQPEDVPMGVYTHLNFAFAGIDPLTYKIVPAQIEDVALYSRLTDLKKYDSSLKVFIAIGGWSFNDPGPTFHTFSELAADLAKQKVFFKSLISFLNTYNFDGVDIDWEYPTTPERGGQDADYANYPDFMKNLKAALNAGSGGRNGLTATLPVSFWYLQHFDIVELEKWVDFFNIMSYDLHGLWDKGNKWLGAYLNSHTNMTEITEYLDLFWRNEIKPEKITLGLAFYSRTFLAADPGCTHAQCMFDSVGEAGPCSRDDIGGTLTNAELTDQIRAAGVTPTLDKDAMVKIAVIGRKWITYDDEDTFRLKVDAARNMCLGGVMVWAVSQDYAGRSAKVASTVGRKKKRGQSGLYDTRFSLQLQAATRYKSLKAVTVHKDTELIDEPSPKVVRNQCYWASCGISCASGYTTVPRIDSDASRDEVMQDGYHCQGGTLRQFCCPASKTIPRCGWYDFRNGKCGKKGACPAGSESVIAPSSKQREVGSTKVACGNDRAQLACCQTAGDSGRALDSMIGYDICKWHGTASESCDDSSSLGPCSDDPERHFDTLSSFWGSGAATCRKHGYDQYRTLCCKRPVMDTQWIDCWGQPSADRSSKHCSGYCPDGKIRMAMEKPRPWEGCNSGANAVCCTPRFLTEANNVEEIHHGYVSALQNVLAHPENCKWDKVAGHEHNKRGIVDYSTDCKVALQGTMNMLGSPDSGVQQRYVNDWNFAVNSMGMYGIPASAMQTQPEGYAFSTAPSRAAQTDIAIGLINVAKKLDTEKKKPTKFVWKCPSQWNWDASLDIQEDPDDGGLEVIEPESQGIPIHHRRSFDPDSLLNASTKTMLATGERVAVVFDGQASSSDVPLNSSDYKASSDPDKDDSQSAPDCGVSKGSEDWGRIPTPEEWREGVKRLRKFRIKDTCSARSGPYDPKRRHRSDENCLDNYACRAKMLGYDVSKSEDSQAYYEVMLQEAKARPRKRYADILDQRNNKTLQERDWQQMGQPRKYTIPEHTYAAGDWPGEIIESSAYPNGNQGDDLMEINNDRSRYVVKSAGCGPQDYELKTRAAKNEVNGIWVTEHILELNTIGRFMAASLDGALPSLQFGIGAYRLSPVTMHEVQMFAHRFQSWDLHTAISPADSCLVQMGSKQNTRGLVVCDSTLNMLKTKIYKLENPVGETTWDNYAIFTVPESLERALAYIQGIMAVFDYYDDANVKSRHAQAYQFVMQELARFEESYRKQFGKNIHRQWQQRWKEFMIAHFLRVSTHTRIWLEQKLQGLYRSWEEALEGCGTSTIDDCTYAMQAVSLIQSHIRAIEESQKVVFDHAIFTDLVTH</sequence>
<dbReference type="InterPro" id="IPR001579">
    <property type="entry name" value="Glyco_hydro_18_chit_AS"/>
</dbReference>
<keyword evidence="13" id="KW-1015">Disulfide bond</keyword>
<evidence type="ECO:0000256" key="14">
    <source>
        <dbReference type="RuleBase" id="RU000489"/>
    </source>
</evidence>
<dbReference type="Proteomes" id="UP000054053">
    <property type="component" value="Unassembled WGS sequence"/>
</dbReference>
<dbReference type="GO" id="GO:0008843">
    <property type="term" value="F:endochitinase activity"/>
    <property type="evidence" value="ECO:0007669"/>
    <property type="project" value="UniProtKB-EC"/>
</dbReference>
<organism evidence="18 19">
    <name type="scientific">Ustilaginoidea virens</name>
    <name type="common">Rice false smut fungus</name>
    <name type="synonym">Villosiclava virens</name>
    <dbReference type="NCBI Taxonomy" id="1159556"/>
    <lineage>
        <taxon>Eukaryota</taxon>
        <taxon>Fungi</taxon>
        <taxon>Dikarya</taxon>
        <taxon>Ascomycota</taxon>
        <taxon>Pezizomycotina</taxon>
        <taxon>Sordariomycetes</taxon>
        <taxon>Hypocreomycetidae</taxon>
        <taxon>Hypocreales</taxon>
        <taxon>Clavicipitaceae</taxon>
        <taxon>Ustilaginoidea</taxon>
    </lineage>
</organism>
<evidence type="ECO:0000259" key="16">
    <source>
        <dbReference type="PROSITE" id="PS50941"/>
    </source>
</evidence>
<keyword evidence="8" id="KW-0146">Chitin degradation</keyword>
<dbReference type="InterPro" id="IPR036861">
    <property type="entry name" value="Endochitinase-like_sf"/>
</dbReference>
<keyword evidence="9" id="KW-0843">Virulence</keyword>
<dbReference type="SUPFAM" id="SSF51445">
    <property type="entry name" value="(Trans)glycosidases"/>
    <property type="match status" value="1"/>
</dbReference>
<feature type="compositionally biased region" description="Basic and acidic residues" evidence="15">
    <location>
        <begin position="1036"/>
        <end position="1046"/>
    </location>
</feature>
<evidence type="ECO:0000256" key="9">
    <source>
        <dbReference type="ARBA" id="ARBA00023026"/>
    </source>
</evidence>
<protein>
    <recommendedName>
        <fullName evidence="4">chitinase</fullName>
        <ecNumber evidence="4">3.2.1.14</ecNumber>
    </recommendedName>
</protein>
<evidence type="ECO:0000256" key="13">
    <source>
        <dbReference type="PROSITE-ProRule" id="PRU00261"/>
    </source>
</evidence>
<dbReference type="Pfam" id="PF00704">
    <property type="entry name" value="Glyco_hydro_18"/>
    <property type="match status" value="1"/>
</dbReference>
<dbReference type="CDD" id="cd00035">
    <property type="entry name" value="ChtBD1"/>
    <property type="match status" value="2"/>
</dbReference>
<evidence type="ECO:0000256" key="2">
    <source>
        <dbReference type="ARBA" id="ARBA00004613"/>
    </source>
</evidence>
<dbReference type="GO" id="GO:0008061">
    <property type="term" value="F:chitin binding"/>
    <property type="evidence" value="ECO:0007669"/>
    <property type="project" value="UniProtKB-UniRule"/>
</dbReference>
<feature type="domain" description="GH18" evidence="17">
    <location>
        <begin position="150"/>
        <end position="513"/>
    </location>
</feature>
<dbReference type="Gene3D" id="3.20.20.80">
    <property type="entry name" value="Glycosidases"/>
    <property type="match status" value="1"/>
</dbReference>
<dbReference type="PROSITE" id="PS51910">
    <property type="entry name" value="GH18_2"/>
    <property type="match status" value="1"/>
</dbReference>
<comment type="subcellular location">
    <subcellularLocation>
        <location evidence="2">Secreted</location>
    </subcellularLocation>
</comment>
<dbReference type="GO" id="GO:0000272">
    <property type="term" value="P:polysaccharide catabolic process"/>
    <property type="evidence" value="ECO:0007669"/>
    <property type="project" value="UniProtKB-KW"/>
</dbReference>
<evidence type="ECO:0000256" key="15">
    <source>
        <dbReference type="SAM" id="MobiDB-lite"/>
    </source>
</evidence>
<keyword evidence="11 14" id="KW-0326">Glycosidase</keyword>
<dbReference type="SMART" id="SM00636">
    <property type="entry name" value="Glyco_18"/>
    <property type="match status" value="1"/>
</dbReference>
<gene>
    <name evidence="18" type="ORF">UVI_02051170</name>
</gene>
<dbReference type="PROSITE" id="PS50941">
    <property type="entry name" value="CHIT_BIND_I_2"/>
    <property type="match status" value="1"/>
</dbReference>
<dbReference type="Gene3D" id="3.10.50.10">
    <property type="match status" value="1"/>
</dbReference>
<comment type="caution">
    <text evidence="13">Lacks conserved residue(s) required for the propagation of feature annotation.</text>
</comment>
<evidence type="ECO:0000259" key="17">
    <source>
        <dbReference type="PROSITE" id="PS51910"/>
    </source>
</evidence>
<dbReference type="PROSITE" id="PS01095">
    <property type="entry name" value="GH18_1"/>
    <property type="match status" value="1"/>
</dbReference>
<evidence type="ECO:0000256" key="5">
    <source>
        <dbReference type="ARBA" id="ARBA00022525"/>
    </source>
</evidence>
<dbReference type="Gene3D" id="3.30.60.10">
    <property type="entry name" value="Endochitinase-like"/>
    <property type="match status" value="3"/>
</dbReference>
<keyword evidence="12" id="KW-0624">Polysaccharide degradation</keyword>
<evidence type="ECO:0000256" key="10">
    <source>
        <dbReference type="ARBA" id="ARBA00023277"/>
    </source>
</evidence>
<name>A0A1B5L987_USTVR</name>
<keyword evidence="7 14" id="KW-0378">Hydrolase</keyword>
<dbReference type="InterPro" id="IPR050314">
    <property type="entry name" value="Glycosyl_Hydrlase_18"/>
</dbReference>
<proteinExistence type="inferred from homology"/>
<evidence type="ECO:0000256" key="6">
    <source>
        <dbReference type="ARBA" id="ARBA00022669"/>
    </source>
</evidence>
<comment type="caution">
    <text evidence="18">The sequence shown here is derived from an EMBL/GenBank/DDBJ whole genome shotgun (WGS) entry which is preliminary data.</text>
</comment>
<comment type="catalytic activity">
    <reaction evidence="1">
        <text>Random endo-hydrolysis of N-acetyl-beta-D-glucosaminide (1-&gt;4)-beta-linkages in chitin and chitodextrins.</text>
        <dbReference type="EC" id="3.2.1.14"/>
    </reaction>
</comment>
<feature type="compositionally biased region" description="Basic and acidic residues" evidence="15">
    <location>
        <begin position="1016"/>
        <end position="1025"/>
    </location>
</feature>
<keyword evidence="6 13" id="KW-0147">Chitin-binding</keyword>
<feature type="compositionally biased region" description="Polar residues" evidence="15">
    <location>
        <begin position="1003"/>
        <end position="1015"/>
    </location>
</feature>
<dbReference type="InterPro" id="IPR018371">
    <property type="entry name" value="Chitin-binding_1_CS"/>
</dbReference>
<accession>A0A1B5L987</accession>
<dbReference type="PANTHER" id="PTHR11177">
    <property type="entry name" value="CHITINASE"/>
    <property type="match status" value="1"/>
</dbReference>
<dbReference type="SUPFAM" id="SSF57016">
    <property type="entry name" value="Plant lectins/antimicrobial peptides"/>
    <property type="match status" value="2"/>
</dbReference>
<evidence type="ECO:0000256" key="4">
    <source>
        <dbReference type="ARBA" id="ARBA00012729"/>
    </source>
</evidence>
<dbReference type="InterPro" id="IPR029070">
    <property type="entry name" value="Chitinase_insertion_sf"/>
</dbReference>
<dbReference type="InterPro" id="IPR001002">
    <property type="entry name" value="Chitin-bd_1"/>
</dbReference>
<dbReference type="PANTHER" id="PTHR11177:SF402">
    <property type="entry name" value="CHITINASE"/>
    <property type="match status" value="1"/>
</dbReference>
<dbReference type="PROSITE" id="PS00026">
    <property type="entry name" value="CHIT_BIND_I_1"/>
    <property type="match status" value="2"/>
</dbReference>
<dbReference type="InterPro" id="IPR011583">
    <property type="entry name" value="Chitinase_II/V-like_cat"/>
</dbReference>
<dbReference type="EC" id="3.2.1.14" evidence="4"/>
<dbReference type="GO" id="GO:0006032">
    <property type="term" value="P:chitin catabolic process"/>
    <property type="evidence" value="ECO:0007669"/>
    <property type="project" value="UniProtKB-KW"/>
</dbReference>
<evidence type="ECO:0000256" key="3">
    <source>
        <dbReference type="ARBA" id="ARBA00008682"/>
    </source>
</evidence>
<reference evidence="19" key="1">
    <citation type="journal article" date="2016" name="Genome Announc.">
        <title>Genome sequence of Ustilaginoidea virens IPU010, a rice pathogenic fungus causing false smut.</title>
        <authorList>
            <person name="Kumagai T."/>
            <person name="Ishii T."/>
            <person name="Terai G."/>
            <person name="Umemura M."/>
            <person name="Machida M."/>
            <person name="Asai K."/>
        </authorList>
    </citation>
    <scope>NUCLEOTIDE SEQUENCE [LARGE SCALE GENOMIC DNA]</scope>
    <source>
        <strain evidence="19">IPU010</strain>
    </source>
</reference>
<evidence type="ECO:0000256" key="7">
    <source>
        <dbReference type="ARBA" id="ARBA00022801"/>
    </source>
</evidence>
<evidence type="ECO:0000256" key="8">
    <source>
        <dbReference type="ARBA" id="ARBA00023024"/>
    </source>
</evidence>
<keyword evidence="10" id="KW-0119">Carbohydrate metabolism</keyword>
<feature type="disulfide bond" evidence="13">
    <location>
        <begin position="63"/>
        <end position="75"/>
    </location>
</feature>
<evidence type="ECO:0000313" key="19">
    <source>
        <dbReference type="Proteomes" id="UP000054053"/>
    </source>
</evidence>
<dbReference type="InterPro" id="IPR017853">
    <property type="entry name" value="GH"/>
</dbReference>
<dbReference type="SUPFAM" id="SSF54556">
    <property type="entry name" value="Chitinase insertion domain"/>
    <property type="match status" value="1"/>
</dbReference>
<dbReference type="Pfam" id="PF00187">
    <property type="entry name" value="Chitin_bind_1"/>
    <property type="match status" value="1"/>
</dbReference>
<dbReference type="EMBL" id="BBTG02000037">
    <property type="protein sequence ID" value="GAO20015.1"/>
    <property type="molecule type" value="Genomic_DNA"/>
</dbReference>
<keyword evidence="5" id="KW-0964">Secreted</keyword>
<feature type="region of interest" description="Disordered" evidence="15">
    <location>
        <begin position="1003"/>
        <end position="1046"/>
    </location>
</feature>
<dbReference type="SMART" id="SM00270">
    <property type="entry name" value="ChtBD1"/>
    <property type="match status" value="3"/>
</dbReference>
<comment type="similarity">
    <text evidence="3">Belongs to the glycosyl hydrolase 18 family. Chitinase class V subfamily.</text>
</comment>